<evidence type="ECO:0000313" key="13">
    <source>
        <dbReference type="Proteomes" id="UP000020595"/>
    </source>
</evidence>
<accession>A0A009HPR6</accession>
<evidence type="ECO:0000256" key="1">
    <source>
        <dbReference type="ARBA" id="ARBA00005329"/>
    </source>
</evidence>
<dbReference type="SMART" id="SM01060">
    <property type="entry name" value="Catalase"/>
    <property type="match status" value="1"/>
</dbReference>
<keyword evidence="5 7" id="KW-0560">Oxidoreductase</keyword>
<evidence type="ECO:0000259" key="11">
    <source>
        <dbReference type="SMART" id="SM01060"/>
    </source>
</evidence>
<dbReference type="RefSeq" id="WP_001061479.1">
    <property type="nucleotide sequence ID" value="NZ_JEWH01000015.1"/>
</dbReference>
<dbReference type="GO" id="GO:0005737">
    <property type="term" value="C:cytoplasm"/>
    <property type="evidence" value="ECO:0007669"/>
    <property type="project" value="TreeGrafter"/>
</dbReference>
<dbReference type="GO" id="GO:0020037">
    <property type="term" value="F:heme binding"/>
    <property type="evidence" value="ECO:0007669"/>
    <property type="project" value="InterPro"/>
</dbReference>
<dbReference type="InterPro" id="IPR020835">
    <property type="entry name" value="Catalase_sf"/>
</dbReference>
<keyword evidence="2 7" id="KW-0575">Peroxidase</keyword>
<keyword evidence="4 7" id="KW-0479">Metal-binding</keyword>
<keyword evidence="10" id="KW-0812">Transmembrane</keyword>
<proteinExistence type="inferred from homology"/>
<dbReference type="GO" id="GO:0046872">
    <property type="term" value="F:metal ion binding"/>
    <property type="evidence" value="ECO:0007669"/>
    <property type="project" value="UniProtKB-KW"/>
</dbReference>
<gene>
    <name evidence="12" type="ORF">J512_1606</name>
</gene>
<dbReference type="Proteomes" id="UP000020595">
    <property type="component" value="Unassembled WGS sequence"/>
</dbReference>
<dbReference type="PIRSF" id="PIRSF000296">
    <property type="entry name" value="SrpA"/>
    <property type="match status" value="1"/>
</dbReference>
<evidence type="ECO:0000256" key="8">
    <source>
        <dbReference type="PIRSR" id="PIRSR000296-1"/>
    </source>
</evidence>
<dbReference type="InterPro" id="IPR024168">
    <property type="entry name" value="Catalase_SrpA-type_pred"/>
</dbReference>
<dbReference type="CDD" id="cd08153">
    <property type="entry name" value="srpA_like"/>
    <property type="match status" value="1"/>
</dbReference>
<dbReference type="InterPro" id="IPR018028">
    <property type="entry name" value="Catalase"/>
</dbReference>
<comment type="caution">
    <text evidence="12">The sequence shown here is derived from an EMBL/GenBank/DDBJ whole genome shotgun (WGS) entry which is preliminary data.</text>
</comment>
<dbReference type="PATRIC" id="fig|1310613.3.peg.1545"/>
<feature type="binding site" description="axial binding residue" evidence="9">
    <location>
        <position position="332"/>
    </location>
    <ligand>
        <name>heme</name>
        <dbReference type="ChEBI" id="CHEBI:30413"/>
    </ligand>
    <ligandPart>
        <name>Fe</name>
        <dbReference type="ChEBI" id="CHEBI:18248"/>
    </ligandPart>
</feature>
<feature type="transmembrane region" description="Helical" evidence="10">
    <location>
        <begin position="12"/>
        <end position="37"/>
    </location>
</feature>
<dbReference type="Gene3D" id="1.20.1280.120">
    <property type="match status" value="1"/>
</dbReference>
<dbReference type="EMBL" id="JEWH01000015">
    <property type="protein sequence ID" value="EXB06192.1"/>
    <property type="molecule type" value="Genomic_DNA"/>
</dbReference>
<comment type="cofactor">
    <cofactor evidence="7">
        <name>heme</name>
        <dbReference type="ChEBI" id="CHEBI:30413"/>
    </cofactor>
</comment>
<dbReference type="Gene3D" id="2.40.180.10">
    <property type="entry name" value="Catalase core domain"/>
    <property type="match status" value="1"/>
</dbReference>
<dbReference type="GO" id="GO:0042542">
    <property type="term" value="P:response to hydrogen peroxide"/>
    <property type="evidence" value="ECO:0007669"/>
    <property type="project" value="TreeGrafter"/>
</dbReference>
<evidence type="ECO:0000256" key="7">
    <source>
        <dbReference type="PIRNR" id="PIRNR000296"/>
    </source>
</evidence>
<dbReference type="GO" id="GO:0042744">
    <property type="term" value="P:hydrogen peroxide catabolic process"/>
    <property type="evidence" value="ECO:0007669"/>
    <property type="project" value="TreeGrafter"/>
</dbReference>
<dbReference type="SMR" id="A0A009HPR6"/>
<evidence type="ECO:0000256" key="3">
    <source>
        <dbReference type="ARBA" id="ARBA00022617"/>
    </source>
</evidence>
<dbReference type="SUPFAM" id="SSF56634">
    <property type="entry name" value="Heme-dependent catalase-like"/>
    <property type="match status" value="1"/>
</dbReference>
<evidence type="ECO:0000256" key="6">
    <source>
        <dbReference type="ARBA" id="ARBA00023004"/>
    </source>
</evidence>
<dbReference type="PANTHER" id="PTHR11465">
    <property type="entry name" value="CATALASE"/>
    <property type="match status" value="1"/>
</dbReference>
<dbReference type="EC" id="1.11.1.-" evidence="7"/>
<dbReference type="Pfam" id="PF00199">
    <property type="entry name" value="Catalase"/>
    <property type="match status" value="1"/>
</dbReference>
<sequence>MNNLNFKTLKKYWLRFVGIAVIAGALVLAFAWTAGLFGHRTTSKTFLGDTLKNFDPGYRRAHGKGICFDGTYHSNGAAAALSKATVFAKSDIPAIGRFSIGSGNPHAADNSTATVSMALLLSPADHSQWRMKLNNFPYFPTRNAEGFLAQQKAFKPVPSTGKPDPALVEAFLKEYPEARKSIEQKAKMPLTGSFSGAEFYVVNAFILRAANGQEQPVRWSMRPHSKFISLTKEQRDQADHDFLFKDIKKRLAEGPLYWDLVLQLAEPGDPVNDPSQPWPKDRKEVIAGTLEVKNVTDQVNGACRDINFDPTLVPPGIELSDDPVLAARAAIYSQSYNARLREIGFGKATDAVGK</sequence>
<protein>
    <recommendedName>
        <fullName evidence="7">Catalase-related peroxidase</fullName>
        <ecNumber evidence="7">1.11.1.-</ecNumber>
    </recommendedName>
</protein>
<evidence type="ECO:0000256" key="5">
    <source>
        <dbReference type="ARBA" id="ARBA00023002"/>
    </source>
</evidence>
<organism evidence="12 13">
    <name type="scientific">Acinetobacter baumannii (strain 1295743)</name>
    <dbReference type="NCBI Taxonomy" id="1310613"/>
    <lineage>
        <taxon>Bacteria</taxon>
        <taxon>Pseudomonadati</taxon>
        <taxon>Pseudomonadota</taxon>
        <taxon>Gammaproteobacteria</taxon>
        <taxon>Moraxellales</taxon>
        <taxon>Moraxellaceae</taxon>
        <taxon>Acinetobacter</taxon>
        <taxon>Acinetobacter calcoaceticus/baumannii complex</taxon>
    </lineage>
</organism>
<dbReference type="InterPro" id="IPR011614">
    <property type="entry name" value="Catalase_core"/>
</dbReference>
<evidence type="ECO:0000313" key="12">
    <source>
        <dbReference type="EMBL" id="EXB06192.1"/>
    </source>
</evidence>
<keyword evidence="3 7" id="KW-0349">Heme</keyword>
<evidence type="ECO:0000256" key="9">
    <source>
        <dbReference type="PIRSR" id="PIRSR000296-2"/>
    </source>
</evidence>
<dbReference type="PROSITE" id="PS51402">
    <property type="entry name" value="CATALASE_3"/>
    <property type="match status" value="1"/>
</dbReference>
<comment type="similarity">
    <text evidence="1 7">Belongs to the catalase family.</text>
</comment>
<dbReference type="PANTHER" id="PTHR11465:SF9">
    <property type="entry name" value="CATALASE"/>
    <property type="match status" value="1"/>
</dbReference>
<name>A0A009HPR6_ACIB9</name>
<reference evidence="12 13" key="1">
    <citation type="submission" date="2014-02" db="EMBL/GenBank/DDBJ databases">
        <title>Comparative genomics and transcriptomics to identify genetic mechanisms underlying the emergence of carbapenem resistant Acinetobacter baumannii (CRAb).</title>
        <authorList>
            <person name="Harris A.D."/>
            <person name="Johnson K.J."/>
            <person name="George J."/>
            <person name="Shefchek K."/>
            <person name="Daugherty S.C."/>
            <person name="Parankush S."/>
            <person name="Sadzewicz L."/>
            <person name="Tallon L."/>
            <person name="Sengamalay N."/>
            <person name="Hazen T.H."/>
            <person name="Rasko D.A."/>
        </authorList>
    </citation>
    <scope>NUCLEOTIDE SEQUENCE [LARGE SCALE GENOMIC DNA]</scope>
    <source>
        <strain evidence="12 13">1295743</strain>
    </source>
</reference>
<feature type="active site" evidence="8">
    <location>
        <position position="62"/>
    </location>
</feature>
<keyword evidence="6 7" id="KW-0408">Iron</keyword>
<evidence type="ECO:0000256" key="10">
    <source>
        <dbReference type="SAM" id="Phobius"/>
    </source>
</evidence>
<evidence type="ECO:0000256" key="4">
    <source>
        <dbReference type="ARBA" id="ARBA00022723"/>
    </source>
</evidence>
<comment type="function">
    <text evidence="7">Has an organic peroxide-dependent peroxidase activity.</text>
</comment>
<evidence type="ECO:0000256" key="2">
    <source>
        <dbReference type="ARBA" id="ARBA00022559"/>
    </source>
</evidence>
<keyword evidence="10" id="KW-1133">Transmembrane helix</keyword>
<dbReference type="GO" id="GO:0004096">
    <property type="term" value="F:catalase activity"/>
    <property type="evidence" value="ECO:0007669"/>
    <property type="project" value="InterPro"/>
</dbReference>
<feature type="domain" description="Catalase core" evidence="11">
    <location>
        <begin position="20"/>
        <end position="354"/>
    </location>
</feature>
<keyword evidence="10" id="KW-0472">Membrane</keyword>
<dbReference type="AlphaFoldDB" id="A0A009HPR6"/>